<dbReference type="Proteomes" id="UP001470230">
    <property type="component" value="Unassembled WGS sequence"/>
</dbReference>
<evidence type="ECO:0000256" key="3">
    <source>
        <dbReference type="PROSITE-ProRule" id="PRU00023"/>
    </source>
</evidence>
<accession>A0ABR2HAR9</accession>
<evidence type="ECO:0000313" key="5">
    <source>
        <dbReference type="Proteomes" id="UP001470230"/>
    </source>
</evidence>
<feature type="repeat" description="ANK" evidence="3">
    <location>
        <begin position="226"/>
        <end position="249"/>
    </location>
</feature>
<protein>
    <recommendedName>
        <fullName evidence="6">Ankyrin repeat protein</fullName>
    </recommendedName>
</protein>
<dbReference type="InterPro" id="IPR036770">
    <property type="entry name" value="Ankyrin_rpt-contain_sf"/>
</dbReference>
<dbReference type="PANTHER" id="PTHR24198">
    <property type="entry name" value="ANKYRIN REPEAT AND PROTEIN KINASE DOMAIN-CONTAINING PROTEIN"/>
    <property type="match status" value="1"/>
</dbReference>
<keyword evidence="1" id="KW-0677">Repeat</keyword>
<proteinExistence type="predicted"/>
<name>A0ABR2HAR9_9EUKA</name>
<dbReference type="Gene3D" id="1.25.40.20">
    <property type="entry name" value="Ankyrin repeat-containing domain"/>
    <property type="match status" value="3"/>
</dbReference>
<comment type="caution">
    <text evidence="4">The sequence shown here is derived from an EMBL/GenBank/DDBJ whole genome shotgun (WGS) entry which is preliminary data.</text>
</comment>
<gene>
    <name evidence="4" type="ORF">M9Y10_025809</name>
</gene>
<evidence type="ECO:0000256" key="2">
    <source>
        <dbReference type="ARBA" id="ARBA00023043"/>
    </source>
</evidence>
<dbReference type="SUPFAM" id="SSF48403">
    <property type="entry name" value="Ankyrin repeat"/>
    <property type="match status" value="1"/>
</dbReference>
<keyword evidence="5" id="KW-1185">Reference proteome</keyword>
<dbReference type="InterPro" id="IPR002110">
    <property type="entry name" value="Ankyrin_rpt"/>
</dbReference>
<feature type="repeat" description="ANK" evidence="3">
    <location>
        <begin position="344"/>
        <end position="367"/>
    </location>
</feature>
<reference evidence="4 5" key="1">
    <citation type="submission" date="2024-04" db="EMBL/GenBank/DDBJ databases">
        <title>Tritrichomonas musculus Genome.</title>
        <authorList>
            <person name="Alves-Ferreira E."/>
            <person name="Grigg M."/>
            <person name="Lorenzi H."/>
            <person name="Galac M."/>
        </authorList>
    </citation>
    <scope>NUCLEOTIDE SEQUENCE [LARGE SCALE GENOMIC DNA]</scope>
    <source>
        <strain evidence="4 5">EAF2021</strain>
    </source>
</reference>
<dbReference type="SMART" id="SM00248">
    <property type="entry name" value="ANK"/>
    <property type="match status" value="5"/>
</dbReference>
<evidence type="ECO:0000313" key="4">
    <source>
        <dbReference type="EMBL" id="KAK8842943.1"/>
    </source>
</evidence>
<dbReference type="EMBL" id="JAPFFF010000037">
    <property type="protein sequence ID" value="KAK8842943.1"/>
    <property type="molecule type" value="Genomic_DNA"/>
</dbReference>
<evidence type="ECO:0000256" key="1">
    <source>
        <dbReference type="ARBA" id="ARBA00022737"/>
    </source>
</evidence>
<evidence type="ECO:0008006" key="6">
    <source>
        <dbReference type="Google" id="ProtNLM"/>
    </source>
</evidence>
<dbReference type="PANTHER" id="PTHR24198:SF165">
    <property type="entry name" value="ANKYRIN REPEAT-CONTAINING PROTEIN-RELATED"/>
    <property type="match status" value="1"/>
</dbReference>
<dbReference type="PROSITE" id="PS50088">
    <property type="entry name" value="ANK_REPEAT"/>
    <property type="match status" value="2"/>
</dbReference>
<dbReference type="Pfam" id="PF12796">
    <property type="entry name" value="Ank_2"/>
    <property type="match status" value="2"/>
</dbReference>
<dbReference type="Pfam" id="PF00023">
    <property type="entry name" value="Ank"/>
    <property type="match status" value="1"/>
</dbReference>
<sequence length="399" mass="46916">MIGNLSFEKLCQTGSYFYCQIYLLQNPSVDINKITEIKEDNEAAPREFYYGPSDRLIEFLRQLRSKQEKPLLIQVIEKGYTDTLMLNLQFKKNCNRKQYRCDSYDECDHIKCEDDIDSKLLEKSALIVAVENDNDDIVRLLLNNPEIKVNAVSKLSRLDEVEGWEDARYHGRKKEKTTIIEKPALYIAVQNNNIEIIKLLLQHPDIDINLRNINKKIIEYYQYSKVKKTALHLAIEKDNVDIIKLLLQNKNIDVNALLSKKGKIIEDNNEYEEYNDDDEEFDEEKFFNDDYVKREYRDYEYIFQKQVALHMAVQNKKIEIVKLLLLNSKIDVNIQFKSSDEEKDGKTALHFAVANEDYEIIKLLLENQSIDVSIKDSQGNTPIELTKSERIKEMILNYE</sequence>
<organism evidence="4 5">
    <name type="scientific">Tritrichomonas musculus</name>
    <dbReference type="NCBI Taxonomy" id="1915356"/>
    <lineage>
        <taxon>Eukaryota</taxon>
        <taxon>Metamonada</taxon>
        <taxon>Parabasalia</taxon>
        <taxon>Tritrichomonadida</taxon>
        <taxon>Tritrichomonadidae</taxon>
        <taxon>Tritrichomonas</taxon>
    </lineage>
</organism>
<keyword evidence="2 3" id="KW-0040">ANK repeat</keyword>
<dbReference type="PROSITE" id="PS50297">
    <property type="entry name" value="ANK_REP_REGION"/>
    <property type="match status" value="2"/>
</dbReference>